<evidence type="ECO:0000313" key="4">
    <source>
        <dbReference type="Proteomes" id="UP000651668"/>
    </source>
</evidence>
<accession>A0A916UG13</accession>
<dbReference type="PANTHER" id="PTHR12598:SF0">
    <property type="entry name" value="COPPER HOMEOSTASIS PROTEIN CUTC HOMOLOG"/>
    <property type="match status" value="1"/>
</dbReference>
<keyword evidence="2" id="KW-0963">Cytoplasm</keyword>
<reference evidence="3" key="2">
    <citation type="submission" date="2020-09" db="EMBL/GenBank/DDBJ databases">
        <authorList>
            <person name="Sun Q."/>
            <person name="Zhou Y."/>
        </authorList>
    </citation>
    <scope>NUCLEOTIDE SEQUENCE</scope>
    <source>
        <strain evidence="3">CGMCC 1.15343</strain>
    </source>
</reference>
<dbReference type="AlphaFoldDB" id="A0A916UG13"/>
<dbReference type="HAMAP" id="MF_00795">
    <property type="entry name" value="CutC"/>
    <property type="match status" value="1"/>
</dbReference>
<proteinExistence type="inferred from homology"/>
<reference evidence="3" key="1">
    <citation type="journal article" date="2014" name="Int. J. Syst. Evol. Microbiol.">
        <title>Complete genome sequence of Corynebacterium casei LMG S-19264T (=DSM 44701T), isolated from a smear-ripened cheese.</title>
        <authorList>
            <consortium name="US DOE Joint Genome Institute (JGI-PGF)"/>
            <person name="Walter F."/>
            <person name="Albersmeier A."/>
            <person name="Kalinowski J."/>
            <person name="Ruckert C."/>
        </authorList>
    </citation>
    <scope>NUCLEOTIDE SEQUENCE</scope>
    <source>
        <strain evidence="3">CGMCC 1.15343</strain>
    </source>
</reference>
<dbReference type="Gene3D" id="3.20.20.380">
    <property type="entry name" value="Copper homeostasis (CutC) domain"/>
    <property type="match status" value="1"/>
</dbReference>
<dbReference type="SUPFAM" id="SSF110395">
    <property type="entry name" value="CutC-like"/>
    <property type="match status" value="1"/>
</dbReference>
<dbReference type="InterPro" id="IPR005627">
    <property type="entry name" value="CutC-like"/>
</dbReference>
<organism evidence="3 4">
    <name type="scientific">Pedobacter quisquiliarum</name>
    <dbReference type="NCBI Taxonomy" id="1834438"/>
    <lineage>
        <taxon>Bacteria</taxon>
        <taxon>Pseudomonadati</taxon>
        <taxon>Bacteroidota</taxon>
        <taxon>Sphingobacteriia</taxon>
        <taxon>Sphingobacteriales</taxon>
        <taxon>Sphingobacteriaceae</taxon>
        <taxon>Pedobacter</taxon>
    </lineage>
</organism>
<gene>
    <name evidence="2 3" type="primary">cutC</name>
    <name evidence="3" type="ORF">GCM10011387_26540</name>
</gene>
<dbReference type="RefSeq" id="WP_188627406.1">
    <property type="nucleotide sequence ID" value="NZ_BMIL01000009.1"/>
</dbReference>
<comment type="subcellular location">
    <subcellularLocation>
        <location evidence="2">Cytoplasm</location>
    </subcellularLocation>
</comment>
<comment type="caution">
    <text evidence="3">The sequence shown here is derived from an EMBL/GenBank/DDBJ whole genome shotgun (WGS) entry which is preliminary data.</text>
</comment>
<dbReference type="PANTHER" id="PTHR12598">
    <property type="entry name" value="COPPER HOMEOSTASIS PROTEIN CUTC"/>
    <property type="match status" value="1"/>
</dbReference>
<protein>
    <recommendedName>
        <fullName evidence="2">PF03932 family protein CutC</fullName>
    </recommendedName>
</protein>
<evidence type="ECO:0000256" key="2">
    <source>
        <dbReference type="HAMAP-Rule" id="MF_00795"/>
    </source>
</evidence>
<dbReference type="FunFam" id="3.20.20.380:FF:000001">
    <property type="entry name" value="Copper homeostasis protein CutC"/>
    <property type="match status" value="1"/>
</dbReference>
<dbReference type="Proteomes" id="UP000651668">
    <property type="component" value="Unassembled WGS sequence"/>
</dbReference>
<comment type="similarity">
    <text evidence="1 2">Belongs to the CutC family.</text>
</comment>
<keyword evidence="4" id="KW-1185">Reference proteome</keyword>
<dbReference type="GO" id="GO:0005507">
    <property type="term" value="F:copper ion binding"/>
    <property type="evidence" value="ECO:0007669"/>
    <property type="project" value="TreeGrafter"/>
</dbReference>
<comment type="caution">
    <text evidence="2">Once thought to be involved in copper homeostasis, experiments in E.coli have shown this is not the case.</text>
</comment>
<sequence>MVKLEVCANGVNSALIAQEAGAYRVELCDNLLEGGTTPSYGQIALARKLLHIKLYPIIRPRGGNFVYSDVEFEVMKADILNCKALGCDGVVFGILNPDQTIDEERCKALLEVAHPMPATFHRAFDDLKDMHQGLGQLITLGFERILTSGGAATAVAGADVIKQLITAAAGRIEIMPGAGLNLNNVEELIQRTGAREVHGSFSRDVPFRLTDADVVKAVSLRLSSL</sequence>
<dbReference type="Pfam" id="PF03932">
    <property type="entry name" value="CutC"/>
    <property type="match status" value="1"/>
</dbReference>
<dbReference type="EMBL" id="BMIL01000009">
    <property type="protein sequence ID" value="GGC71699.1"/>
    <property type="molecule type" value="Genomic_DNA"/>
</dbReference>
<name>A0A916UG13_9SPHI</name>
<evidence type="ECO:0000313" key="3">
    <source>
        <dbReference type="EMBL" id="GGC71699.1"/>
    </source>
</evidence>
<evidence type="ECO:0000256" key="1">
    <source>
        <dbReference type="ARBA" id="ARBA00007768"/>
    </source>
</evidence>
<dbReference type="GO" id="GO:0005737">
    <property type="term" value="C:cytoplasm"/>
    <property type="evidence" value="ECO:0007669"/>
    <property type="project" value="UniProtKB-SubCell"/>
</dbReference>
<dbReference type="InterPro" id="IPR036822">
    <property type="entry name" value="CutC-like_dom_sf"/>
</dbReference>